<dbReference type="InterPro" id="IPR016185">
    <property type="entry name" value="PreATP-grasp_dom_sf"/>
</dbReference>
<evidence type="ECO:0000313" key="2">
    <source>
        <dbReference type="Proteomes" id="UP001150907"/>
    </source>
</evidence>
<keyword evidence="2" id="KW-1185">Reference proteome</keyword>
<proteinExistence type="predicted"/>
<organism evidence="1 2">
    <name type="scientific">Coemansia thaxteri</name>
    <dbReference type="NCBI Taxonomy" id="2663907"/>
    <lineage>
        <taxon>Eukaryota</taxon>
        <taxon>Fungi</taxon>
        <taxon>Fungi incertae sedis</taxon>
        <taxon>Zoopagomycota</taxon>
        <taxon>Kickxellomycotina</taxon>
        <taxon>Kickxellomycetes</taxon>
        <taxon>Kickxellales</taxon>
        <taxon>Kickxellaceae</taxon>
        <taxon>Coemansia</taxon>
    </lineage>
</organism>
<feature type="non-terminal residue" evidence="1">
    <location>
        <position position="1"/>
    </location>
</feature>
<dbReference type="GO" id="GO:0005739">
    <property type="term" value="C:mitochondrion"/>
    <property type="evidence" value="ECO:0007669"/>
    <property type="project" value="TreeGrafter"/>
</dbReference>
<dbReference type="OrthoDB" id="14612at2759"/>
<dbReference type="EMBL" id="JANBQF010000284">
    <property type="protein sequence ID" value="KAJ2002639.1"/>
    <property type="molecule type" value="Genomic_DNA"/>
</dbReference>
<dbReference type="PANTHER" id="PTHR45728">
    <property type="entry name" value="ACETYL-COA CARBOXYLASE, ISOFORM A"/>
    <property type="match status" value="1"/>
</dbReference>
<protein>
    <submittedName>
        <fullName evidence="1">Acetyl-coenzyme-A carboxylase</fullName>
    </submittedName>
</protein>
<dbReference type="Proteomes" id="UP001150907">
    <property type="component" value="Unassembled WGS sequence"/>
</dbReference>
<accession>A0A9W8EJ38</accession>
<dbReference type="InterPro" id="IPR049076">
    <property type="entry name" value="ACCA"/>
</dbReference>
<gene>
    <name evidence="1" type="primary">ACC1_1</name>
    <name evidence="1" type="ORF">H4R26_003512</name>
</gene>
<sequence length="59" mass="6565">GNTVDVATNHTIRDFFKDHGGHTVITRVLIANNRIAAVKKIRSVRQWAYATFGDERAVG</sequence>
<dbReference type="PANTHER" id="PTHR45728:SF3">
    <property type="entry name" value="ACETYL-COA CARBOXYLASE"/>
    <property type="match status" value="1"/>
</dbReference>
<evidence type="ECO:0000313" key="1">
    <source>
        <dbReference type="EMBL" id="KAJ2002639.1"/>
    </source>
</evidence>
<dbReference type="GO" id="GO:0006633">
    <property type="term" value="P:fatty acid biosynthetic process"/>
    <property type="evidence" value="ECO:0007669"/>
    <property type="project" value="TreeGrafter"/>
</dbReference>
<dbReference type="AlphaFoldDB" id="A0A9W8EJ38"/>
<reference evidence="1" key="1">
    <citation type="submission" date="2022-07" db="EMBL/GenBank/DDBJ databases">
        <title>Phylogenomic reconstructions and comparative analyses of Kickxellomycotina fungi.</title>
        <authorList>
            <person name="Reynolds N.K."/>
            <person name="Stajich J.E."/>
            <person name="Barry K."/>
            <person name="Grigoriev I.V."/>
            <person name="Crous P."/>
            <person name="Smith M.E."/>
        </authorList>
    </citation>
    <scope>NUCLEOTIDE SEQUENCE</scope>
    <source>
        <strain evidence="1">IMI 214461</strain>
    </source>
</reference>
<dbReference type="Gene3D" id="3.40.50.20">
    <property type="match status" value="1"/>
</dbReference>
<name>A0A9W8EJ38_9FUNG</name>
<dbReference type="GO" id="GO:0003989">
    <property type="term" value="F:acetyl-CoA carboxylase activity"/>
    <property type="evidence" value="ECO:0007669"/>
    <property type="project" value="InterPro"/>
</dbReference>
<dbReference type="SUPFAM" id="SSF52440">
    <property type="entry name" value="PreATP-grasp domain"/>
    <property type="match status" value="1"/>
</dbReference>
<comment type="caution">
    <text evidence="1">The sequence shown here is derived from an EMBL/GenBank/DDBJ whole genome shotgun (WGS) entry which is preliminary data.</text>
</comment>